<evidence type="ECO:0000313" key="2">
    <source>
        <dbReference type="Proteomes" id="UP000829398"/>
    </source>
</evidence>
<comment type="caution">
    <text evidence="1">The sequence shown here is derived from an EMBL/GenBank/DDBJ whole genome shotgun (WGS) entry which is preliminary data.</text>
</comment>
<proteinExistence type="predicted"/>
<accession>A0ACB8IQM9</accession>
<gene>
    <name evidence="1" type="ORF">KPL71_024395</name>
</gene>
<protein>
    <submittedName>
        <fullName evidence="1">Uncharacterized protein</fullName>
    </submittedName>
</protein>
<sequence length="188" mass="21588">MKSKKLSFIAKIKSNSFPRHSNCNNTYFSASGSEINFCSATAIAIEYTSLRDVMPWMKHCRSAYSKANFQFHSSLDIPVSNFLVHRAALAYLSPMPATSRTSHRKQLFIRTWDKVNLPVRACVNFINRHVVSKITGVFDKVMAAIHVTRFARGHWQLLGHKLFIQLCWIYIKRICIKALPTVSFFQLC</sequence>
<reference evidence="2" key="1">
    <citation type="journal article" date="2023" name="Hortic. Res.">
        <title>A chromosome-level phased genome enabling allele-level studies in sweet orange: a case study on citrus Huanglongbing tolerance.</title>
        <authorList>
            <person name="Wu B."/>
            <person name="Yu Q."/>
            <person name="Deng Z."/>
            <person name="Duan Y."/>
            <person name="Luo F."/>
            <person name="Gmitter F. Jr."/>
        </authorList>
    </citation>
    <scope>NUCLEOTIDE SEQUENCE [LARGE SCALE GENOMIC DNA]</scope>
    <source>
        <strain evidence="2">cv. Valencia</strain>
    </source>
</reference>
<organism evidence="1 2">
    <name type="scientific">Citrus sinensis</name>
    <name type="common">Sweet orange</name>
    <name type="synonym">Citrus aurantium var. sinensis</name>
    <dbReference type="NCBI Taxonomy" id="2711"/>
    <lineage>
        <taxon>Eukaryota</taxon>
        <taxon>Viridiplantae</taxon>
        <taxon>Streptophyta</taxon>
        <taxon>Embryophyta</taxon>
        <taxon>Tracheophyta</taxon>
        <taxon>Spermatophyta</taxon>
        <taxon>Magnoliopsida</taxon>
        <taxon>eudicotyledons</taxon>
        <taxon>Gunneridae</taxon>
        <taxon>Pentapetalae</taxon>
        <taxon>rosids</taxon>
        <taxon>malvids</taxon>
        <taxon>Sapindales</taxon>
        <taxon>Rutaceae</taxon>
        <taxon>Aurantioideae</taxon>
        <taxon>Citrus</taxon>
    </lineage>
</organism>
<name>A0ACB8IQM9_CITSI</name>
<evidence type="ECO:0000313" key="1">
    <source>
        <dbReference type="EMBL" id="KAH9699529.1"/>
    </source>
</evidence>
<keyword evidence="2" id="KW-1185">Reference proteome</keyword>
<dbReference type="Proteomes" id="UP000829398">
    <property type="component" value="Chromosome 8"/>
</dbReference>
<dbReference type="EMBL" id="CM039177">
    <property type="protein sequence ID" value="KAH9699529.1"/>
    <property type="molecule type" value="Genomic_DNA"/>
</dbReference>